<evidence type="ECO:0000256" key="2">
    <source>
        <dbReference type="SAM" id="MobiDB-lite"/>
    </source>
</evidence>
<evidence type="ECO:0000256" key="1">
    <source>
        <dbReference type="SAM" id="Coils"/>
    </source>
</evidence>
<accession>A0AAD7JB43</accession>
<dbReference type="EMBL" id="JARJLG010000050">
    <property type="protein sequence ID" value="KAJ7760086.1"/>
    <property type="molecule type" value="Genomic_DNA"/>
</dbReference>
<evidence type="ECO:0000313" key="3">
    <source>
        <dbReference type="EMBL" id="KAJ7760086.1"/>
    </source>
</evidence>
<gene>
    <name evidence="3" type="ORF">DFH07DRAFT_771971</name>
</gene>
<feature type="coiled-coil region" evidence="1">
    <location>
        <begin position="99"/>
        <end position="133"/>
    </location>
</feature>
<dbReference type="AlphaFoldDB" id="A0AAD7JB43"/>
<sequence length="299" mass="33589">MLPIWPFTIGSDNSAHETHVKEISTVEIMRGRMGSHEPDIERPVSTPPFLHHPPPTQHPRAPQLLPSGVGQGVKVVSTLRREHGEARSRQDGMTGTIPVRQLEQQNSDLTLEVSCLMEEKHDYVTRINELENKIHTHLGQGTMAGPTIFGVALNLTSTADVRHMMEILEDEVHQTAATLADSDIHRQSIENPPGRQVADAERLTSLEATLSPCYHLVEDPAHHLRSYRFGVGEGYSLGIWIRSTVATQIWRSCMQRSVALRTREILQDGERWPENNLFGVPPRRISQVLCLGLSWTFSF</sequence>
<comment type="caution">
    <text evidence="3">The sequence shown here is derived from an EMBL/GenBank/DDBJ whole genome shotgun (WGS) entry which is preliminary data.</text>
</comment>
<keyword evidence="1" id="KW-0175">Coiled coil</keyword>
<name>A0AAD7JB43_9AGAR</name>
<feature type="region of interest" description="Disordered" evidence="2">
    <location>
        <begin position="35"/>
        <end position="68"/>
    </location>
</feature>
<evidence type="ECO:0000313" key="4">
    <source>
        <dbReference type="Proteomes" id="UP001215280"/>
    </source>
</evidence>
<protein>
    <submittedName>
        <fullName evidence="3">Uncharacterized protein</fullName>
    </submittedName>
</protein>
<reference evidence="3" key="1">
    <citation type="submission" date="2023-03" db="EMBL/GenBank/DDBJ databases">
        <title>Massive genome expansion in bonnet fungi (Mycena s.s.) driven by repeated elements and novel gene families across ecological guilds.</title>
        <authorList>
            <consortium name="Lawrence Berkeley National Laboratory"/>
            <person name="Harder C.B."/>
            <person name="Miyauchi S."/>
            <person name="Viragh M."/>
            <person name="Kuo A."/>
            <person name="Thoen E."/>
            <person name="Andreopoulos B."/>
            <person name="Lu D."/>
            <person name="Skrede I."/>
            <person name="Drula E."/>
            <person name="Henrissat B."/>
            <person name="Morin E."/>
            <person name="Kohler A."/>
            <person name="Barry K."/>
            <person name="LaButti K."/>
            <person name="Morin E."/>
            <person name="Salamov A."/>
            <person name="Lipzen A."/>
            <person name="Mereny Z."/>
            <person name="Hegedus B."/>
            <person name="Baldrian P."/>
            <person name="Stursova M."/>
            <person name="Weitz H."/>
            <person name="Taylor A."/>
            <person name="Grigoriev I.V."/>
            <person name="Nagy L.G."/>
            <person name="Martin F."/>
            <person name="Kauserud H."/>
        </authorList>
    </citation>
    <scope>NUCLEOTIDE SEQUENCE</scope>
    <source>
        <strain evidence="3">CBHHK188m</strain>
    </source>
</reference>
<dbReference type="Proteomes" id="UP001215280">
    <property type="component" value="Unassembled WGS sequence"/>
</dbReference>
<proteinExistence type="predicted"/>
<keyword evidence="4" id="KW-1185">Reference proteome</keyword>
<organism evidence="3 4">
    <name type="scientific">Mycena maculata</name>
    <dbReference type="NCBI Taxonomy" id="230809"/>
    <lineage>
        <taxon>Eukaryota</taxon>
        <taxon>Fungi</taxon>
        <taxon>Dikarya</taxon>
        <taxon>Basidiomycota</taxon>
        <taxon>Agaricomycotina</taxon>
        <taxon>Agaricomycetes</taxon>
        <taxon>Agaricomycetidae</taxon>
        <taxon>Agaricales</taxon>
        <taxon>Marasmiineae</taxon>
        <taxon>Mycenaceae</taxon>
        <taxon>Mycena</taxon>
    </lineage>
</organism>